<proteinExistence type="predicted"/>
<accession>A0A7K4AKL7</accession>
<dbReference type="RefSeq" id="WP_157863785.1">
    <property type="nucleotide sequence ID" value="NZ_CAJYDL010000001.1"/>
</dbReference>
<protein>
    <submittedName>
        <fullName evidence="1">Uncharacterized protein</fullName>
    </submittedName>
</protein>
<evidence type="ECO:0000313" key="1">
    <source>
        <dbReference type="EMBL" id="NLJ23523.1"/>
    </source>
</evidence>
<sequence>MEGNELRYSILAAMLILMASSAMAFGGPGSVVVDIVGSNVEDTKVVADGRGDIDLEIIGSTAKNTIVSPFKATSYYQSCQICPQCPTYPTPIYPTPECPTCPSPSEELYKQLMPWDYKHLGVDAWYGAFWYRDDPNMPKWPQI</sequence>
<evidence type="ECO:0000313" key="2">
    <source>
        <dbReference type="Proteomes" id="UP000544742"/>
    </source>
</evidence>
<name>A0A7K4AKL7_METSH</name>
<gene>
    <name evidence="1" type="ORF">GX426_10530</name>
</gene>
<dbReference type="EMBL" id="JAAYUN010000193">
    <property type="protein sequence ID" value="NLJ23523.1"/>
    <property type="molecule type" value="Genomic_DNA"/>
</dbReference>
<comment type="caution">
    <text evidence="1">The sequence shown here is derived from an EMBL/GenBank/DDBJ whole genome shotgun (WGS) entry which is preliminary data.</text>
</comment>
<dbReference type="AlphaFoldDB" id="A0A7K4AKL7"/>
<reference evidence="1 2" key="1">
    <citation type="journal article" date="2020" name="Biotechnol. Biofuels">
        <title>New insights from the biogas microbiome by comprehensive genome-resolved metagenomics of nearly 1600 species originating from multiple anaerobic digesters.</title>
        <authorList>
            <person name="Campanaro S."/>
            <person name="Treu L."/>
            <person name="Rodriguez-R L.M."/>
            <person name="Kovalovszki A."/>
            <person name="Ziels R.M."/>
            <person name="Maus I."/>
            <person name="Zhu X."/>
            <person name="Kougias P.G."/>
            <person name="Basile A."/>
            <person name="Luo G."/>
            <person name="Schluter A."/>
            <person name="Konstantinidis K.T."/>
            <person name="Angelidaki I."/>
        </authorList>
    </citation>
    <scope>NUCLEOTIDE SEQUENCE [LARGE SCALE GENOMIC DNA]</scope>
    <source>
        <strain evidence="1">AS27yjCOA_157</strain>
    </source>
</reference>
<organism evidence="1 2">
    <name type="scientific">Methanothrix soehngenii</name>
    <name type="common">Methanosaeta concilii</name>
    <dbReference type="NCBI Taxonomy" id="2223"/>
    <lineage>
        <taxon>Archaea</taxon>
        <taxon>Methanobacteriati</taxon>
        <taxon>Methanobacteriota</taxon>
        <taxon>Stenosarchaea group</taxon>
        <taxon>Methanomicrobia</taxon>
        <taxon>Methanotrichales</taxon>
        <taxon>Methanotrichaceae</taxon>
        <taxon>Methanothrix</taxon>
    </lineage>
</organism>
<dbReference type="GeneID" id="10461861"/>
<dbReference type="Proteomes" id="UP000544742">
    <property type="component" value="Unassembled WGS sequence"/>
</dbReference>